<dbReference type="Pfam" id="PF04199">
    <property type="entry name" value="Cyclase"/>
    <property type="match status" value="1"/>
</dbReference>
<evidence type="ECO:0000313" key="1">
    <source>
        <dbReference type="EMBL" id="QPR31204.1"/>
    </source>
</evidence>
<proteinExistence type="predicted"/>
<evidence type="ECO:0000313" key="4">
    <source>
        <dbReference type="Proteomes" id="UP000595198"/>
    </source>
</evidence>
<dbReference type="PANTHER" id="PTHR31118">
    <property type="entry name" value="CYCLASE-LIKE PROTEIN 2"/>
    <property type="match status" value="1"/>
</dbReference>
<protein>
    <submittedName>
        <fullName evidence="1">Cyclase family protein</fullName>
    </submittedName>
</protein>
<dbReference type="SUPFAM" id="SSF102198">
    <property type="entry name" value="Putative cyclase"/>
    <property type="match status" value="1"/>
</dbReference>
<reference evidence="3 4" key="1">
    <citation type="submission" date="2020-12" db="EMBL/GenBank/DDBJ databases">
        <title>FDA dAtabase for Regulatory Grade micrObial Sequences (FDA-ARGOS): Supporting development and validation of Infectious Disease Dx tests.</title>
        <authorList>
            <person name="Sproer C."/>
            <person name="Gronow S."/>
            <person name="Severitt S."/>
            <person name="Schroder I."/>
            <person name="Tallon L."/>
            <person name="Sadzewicz L."/>
            <person name="Zhao X."/>
            <person name="Boylan J."/>
            <person name="Ott S."/>
            <person name="Bowen H."/>
            <person name="Vavikolanu K."/>
            <person name="Mehta A."/>
            <person name="Aluvathingal J."/>
            <person name="Nadendla S."/>
            <person name="Lowell S."/>
            <person name="Myers T."/>
            <person name="Yan Y."/>
            <person name="Sichtig H."/>
        </authorList>
    </citation>
    <scope>NUCLEOTIDE SEQUENCE [LARGE SCALE GENOMIC DNA]</scope>
    <source>
        <strain evidence="1 3">FDAARGOS_938</strain>
        <strain evidence="2 4">FDAARGOS_991</strain>
    </source>
</reference>
<keyword evidence="4" id="KW-1185">Reference proteome</keyword>
<dbReference type="EMBL" id="CP066023">
    <property type="protein sequence ID" value="QQB83081.1"/>
    <property type="molecule type" value="Genomic_DNA"/>
</dbReference>
<dbReference type="InterPro" id="IPR007325">
    <property type="entry name" value="KFase/CYL"/>
</dbReference>
<dbReference type="GO" id="GO:0004061">
    <property type="term" value="F:arylformamidase activity"/>
    <property type="evidence" value="ECO:0007669"/>
    <property type="project" value="InterPro"/>
</dbReference>
<accession>A0AB37GAZ0</accession>
<dbReference type="EMBL" id="CP065628">
    <property type="protein sequence ID" value="QPR31204.1"/>
    <property type="molecule type" value="Genomic_DNA"/>
</dbReference>
<dbReference type="PANTHER" id="PTHR31118:SF12">
    <property type="entry name" value="CYCLASE-LIKE PROTEIN 2"/>
    <property type="match status" value="1"/>
</dbReference>
<sequence>MSNVNIANTHELWDIARKLRENHTYVDLTHAFHAGQPKFPALPDEQRTRLFTVAEHGFEIDQYQFVGQWGTHVDPPVHFVQETRTLDNIGVEQMILPLVVLDFTAEVARDNDFSPSIADVEAWEERNGSIPDGAFVAFRSDWSKRWPDAEAMANADEEGVTHYPGWNVEVVEWLIDNRGIVAIGHETTDTDPGIVAHGGSLPTELYLLGRDRWQIELLAGLDQVPETGALVVASWPKPKDGTGFPARVFAVLPA</sequence>
<dbReference type="Proteomes" id="UP000595198">
    <property type="component" value="Chromosome"/>
</dbReference>
<gene>
    <name evidence="1" type="ORF">I6G95_01605</name>
    <name evidence="2" type="ORF">I6H48_02210</name>
</gene>
<name>A0AB37GAZ0_CORAY</name>
<dbReference type="InterPro" id="IPR037175">
    <property type="entry name" value="KFase_sf"/>
</dbReference>
<dbReference type="RefSeq" id="WP_115598430.1">
    <property type="nucleotide sequence ID" value="NZ_CP065628.1"/>
</dbReference>
<evidence type="ECO:0000313" key="3">
    <source>
        <dbReference type="Proteomes" id="UP000594774"/>
    </source>
</evidence>
<dbReference type="GO" id="GO:0019441">
    <property type="term" value="P:L-tryptophan catabolic process to kynurenine"/>
    <property type="evidence" value="ECO:0007669"/>
    <property type="project" value="InterPro"/>
</dbReference>
<dbReference type="AlphaFoldDB" id="A0AB37GAZ0"/>
<dbReference type="Proteomes" id="UP000594774">
    <property type="component" value="Chromosome"/>
</dbReference>
<dbReference type="Gene3D" id="3.50.30.50">
    <property type="entry name" value="Putative cyclase"/>
    <property type="match status" value="1"/>
</dbReference>
<evidence type="ECO:0000313" key="2">
    <source>
        <dbReference type="EMBL" id="QQB83081.1"/>
    </source>
</evidence>
<organism evidence="1 3">
    <name type="scientific">Corynebacterium amycolatum</name>
    <dbReference type="NCBI Taxonomy" id="43765"/>
    <lineage>
        <taxon>Bacteria</taxon>
        <taxon>Bacillati</taxon>
        <taxon>Actinomycetota</taxon>
        <taxon>Actinomycetes</taxon>
        <taxon>Mycobacteriales</taxon>
        <taxon>Corynebacteriaceae</taxon>
        <taxon>Corynebacterium</taxon>
    </lineage>
</organism>